<dbReference type="Proteomes" id="UP000266188">
    <property type="component" value="Unassembled WGS sequence"/>
</dbReference>
<dbReference type="InterPro" id="IPR011032">
    <property type="entry name" value="GroES-like_sf"/>
</dbReference>
<evidence type="ECO:0000313" key="5">
    <source>
        <dbReference type="Proteomes" id="UP000266188"/>
    </source>
</evidence>
<dbReference type="InterPro" id="IPR036291">
    <property type="entry name" value="NAD(P)-bd_dom_sf"/>
</dbReference>
<proteinExistence type="inferred from homology"/>
<comment type="similarity">
    <text evidence="1">Belongs to the zinc-containing alcohol dehydrogenase family.</text>
</comment>
<dbReference type="Gene3D" id="3.90.180.10">
    <property type="entry name" value="Medium-chain alcohol dehydrogenases, catalytic domain"/>
    <property type="match status" value="1"/>
</dbReference>
<evidence type="ECO:0000313" key="4">
    <source>
        <dbReference type="EMBL" id="RJE27154.1"/>
    </source>
</evidence>
<dbReference type="PANTHER" id="PTHR45348:SF2">
    <property type="entry name" value="ZINC-TYPE ALCOHOL DEHYDROGENASE-LIKE PROTEIN C2E1P3.01"/>
    <property type="match status" value="1"/>
</dbReference>
<feature type="domain" description="Enoyl reductase (ER)" evidence="3">
    <location>
        <begin position="9"/>
        <end position="340"/>
    </location>
</feature>
<dbReference type="SUPFAM" id="SSF50129">
    <property type="entry name" value="GroES-like"/>
    <property type="match status" value="1"/>
</dbReference>
<dbReference type="CDD" id="cd08249">
    <property type="entry name" value="enoyl_reductase_like"/>
    <property type="match status" value="1"/>
</dbReference>
<protein>
    <submittedName>
        <fullName evidence="4">Oxidoreductase</fullName>
    </submittedName>
</protein>
<keyword evidence="5" id="KW-1185">Reference proteome</keyword>
<dbReference type="EMBL" id="MVGC01000008">
    <property type="protein sequence ID" value="RJE27154.1"/>
    <property type="molecule type" value="Genomic_DNA"/>
</dbReference>
<reference evidence="5" key="1">
    <citation type="submission" date="2017-02" db="EMBL/GenBank/DDBJ databases">
        <authorList>
            <person name="Tafer H."/>
            <person name="Lopandic K."/>
        </authorList>
    </citation>
    <scope>NUCLEOTIDE SEQUENCE [LARGE SCALE GENOMIC DNA]</scope>
    <source>
        <strain evidence="5">CBS 366.77</strain>
    </source>
</reference>
<dbReference type="PANTHER" id="PTHR45348">
    <property type="entry name" value="HYPOTHETICAL OXIDOREDUCTASE (EUROFUNG)"/>
    <property type="match status" value="1"/>
</dbReference>
<evidence type="ECO:0000256" key="2">
    <source>
        <dbReference type="ARBA" id="ARBA00023002"/>
    </source>
</evidence>
<dbReference type="SMART" id="SM00829">
    <property type="entry name" value="PKS_ER"/>
    <property type="match status" value="1"/>
</dbReference>
<comment type="caution">
    <text evidence="4">The sequence shown here is derived from an EMBL/GenBank/DDBJ whole genome shotgun (WGS) entry which is preliminary data.</text>
</comment>
<keyword evidence="2" id="KW-0560">Oxidoreductase</keyword>
<dbReference type="InterPro" id="IPR020843">
    <property type="entry name" value="ER"/>
</dbReference>
<dbReference type="Pfam" id="PF00107">
    <property type="entry name" value="ADH_zinc_N"/>
    <property type="match status" value="1"/>
</dbReference>
<evidence type="ECO:0000256" key="1">
    <source>
        <dbReference type="ARBA" id="ARBA00008072"/>
    </source>
</evidence>
<dbReference type="SUPFAM" id="SSF51735">
    <property type="entry name" value="NAD(P)-binding Rossmann-fold domains"/>
    <property type="match status" value="1"/>
</dbReference>
<dbReference type="InterPro" id="IPR013154">
    <property type="entry name" value="ADH-like_N"/>
</dbReference>
<accession>A0A3A3A632</accession>
<dbReference type="InterPro" id="IPR047122">
    <property type="entry name" value="Trans-enoyl_RdTase-like"/>
</dbReference>
<sequence>MTQKAIIVKSPKQAILATDNPIPSLRDDYILVKNVAVALNPTDWKHVDFLAPRGVTVGCDYAGIVEEVGPKVKKEFRKGDRICGFVHGSNAVQPEDGAFAERIVAKGDVQMHIPDNLSFQEAATLGVGIITVGQGLYQSLKLAWPTEPLKEPVPLLIYGGSTATGSLAIQFAKLSGYTVWTTCSPHNFPMVKKLGADHVFDYKAPNAASEIRTLTNNNLKLAFDTISVESSAQFCGDALSSDGGEYSNLLSAKVPYKNVKSRSTLGYTALGEAFDFGSTPIPERPQDKEFAEKWIPVAERLLAEGRIRPHPPCQRSGGLQGVLDGMQEMREGKVSGEKLVYNVDDK</sequence>
<dbReference type="GO" id="GO:0016651">
    <property type="term" value="F:oxidoreductase activity, acting on NAD(P)H"/>
    <property type="evidence" value="ECO:0007669"/>
    <property type="project" value="InterPro"/>
</dbReference>
<dbReference type="AlphaFoldDB" id="A0A3A3A632"/>
<dbReference type="OrthoDB" id="48317at2759"/>
<dbReference type="Pfam" id="PF08240">
    <property type="entry name" value="ADH_N"/>
    <property type="match status" value="1"/>
</dbReference>
<dbReference type="Gene3D" id="3.40.50.720">
    <property type="entry name" value="NAD(P)-binding Rossmann-like Domain"/>
    <property type="match status" value="1"/>
</dbReference>
<dbReference type="InterPro" id="IPR013149">
    <property type="entry name" value="ADH-like_C"/>
</dbReference>
<gene>
    <name evidence="4" type="ORF">PHISCL_00507</name>
</gene>
<name>A0A3A3A632_9EURO</name>
<evidence type="ECO:0000259" key="3">
    <source>
        <dbReference type="SMART" id="SM00829"/>
    </source>
</evidence>
<dbReference type="STRING" id="2070753.A0A3A3A632"/>
<organism evidence="4 5">
    <name type="scientific">Aspergillus sclerotialis</name>
    <dbReference type="NCBI Taxonomy" id="2070753"/>
    <lineage>
        <taxon>Eukaryota</taxon>
        <taxon>Fungi</taxon>
        <taxon>Dikarya</taxon>
        <taxon>Ascomycota</taxon>
        <taxon>Pezizomycotina</taxon>
        <taxon>Eurotiomycetes</taxon>
        <taxon>Eurotiomycetidae</taxon>
        <taxon>Eurotiales</taxon>
        <taxon>Aspergillaceae</taxon>
        <taxon>Aspergillus</taxon>
        <taxon>Aspergillus subgen. Polypaecilum</taxon>
    </lineage>
</organism>